<evidence type="ECO:0000256" key="3">
    <source>
        <dbReference type="ARBA" id="ARBA00023180"/>
    </source>
</evidence>
<dbReference type="InterPro" id="IPR001258">
    <property type="entry name" value="NHL_repeat"/>
</dbReference>
<proteinExistence type="predicted"/>
<evidence type="ECO:0000256" key="1">
    <source>
        <dbReference type="ARBA" id="ARBA00022729"/>
    </source>
</evidence>
<keyword evidence="2" id="KW-0677">Repeat</keyword>
<protein>
    <submittedName>
        <fullName evidence="5">Uncharacterized protein</fullName>
    </submittedName>
</protein>
<name>A0A813TVP2_9BILA</name>
<dbReference type="SUPFAM" id="SSF101898">
    <property type="entry name" value="NHL repeat"/>
    <property type="match status" value="1"/>
</dbReference>
<dbReference type="EMBL" id="CAJNOG010000036">
    <property type="protein sequence ID" value="CAF0813836.1"/>
    <property type="molecule type" value="Genomic_DNA"/>
</dbReference>
<dbReference type="Gene3D" id="2.120.10.30">
    <property type="entry name" value="TolB, C-terminal domain"/>
    <property type="match status" value="1"/>
</dbReference>
<evidence type="ECO:0000313" key="6">
    <source>
        <dbReference type="Proteomes" id="UP000663845"/>
    </source>
</evidence>
<organism evidence="5 6">
    <name type="scientific">Adineta steineri</name>
    <dbReference type="NCBI Taxonomy" id="433720"/>
    <lineage>
        <taxon>Eukaryota</taxon>
        <taxon>Metazoa</taxon>
        <taxon>Spiralia</taxon>
        <taxon>Gnathifera</taxon>
        <taxon>Rotifera</taxon>
        <taxon>Eurotatoria</taxon>
        <taxon>Bdelloidea</taxon>
        <taxon>Adinetida</taxon>
        <taxon>Adinetidae</taxon>
        <taxon>Adineta</taxon>
    </lineage>
</organism>
<evidence type="ECO:0000256" key="4">
    <source>
        <dbReference type="PROSITE-ProRule" id="PRU00504"/>
    </source>
</evidence>
<dbReference type="Proteomes" id="UP000663845">
    <property type="component" value="Unassembled WGS sequence"/>
</dbReference>
<keyword evidence="1" id="KW-0732">Signal</keyword>
<gene>
    <name evidence="5" type="ORF">JYZ213_LOCUS5924</name>
</gene>
<feature type="repeat" description="NHL" evidence="4">
    <location>
        <begin position="213"/>
        <end position="244"/>
    </location>
</feature>
<dbReference type="AlphaFoldDB" id="A0A813TVP2"/>
<evidence type="ECO:0000256" key="2">
    <source>
        <dbReference type="ARBA" id="ARBA00022737"/>
    </source>
</evidence>
<dbReference type="GO" id="GO:0005576">
    <property type="term" value="C:extracellular region"/>
    <property type="evidence" value="ECO:0007669"/>
    <property type="project" value="TreeGrafter"/>
</dbReference>
<reference evidence="5" key="1">
    <citation type="submission" date="2021-02" db="EMBL/GenBank/DDBJ databases">
        <authorList>
            <person name="Nowell W R."/>
        </authorList>
    </citation>
    <scope>NUCLEOTIDE SEQUENCE</scope>
</reference>
<keyword evidence="3" id="KW-0325">Glycoprotein</keyword>
<accession>A0A813TVP2</accession>
<dbReference type="CDD" id="cd05819">
    <property type="entry name" value="NHL"/>
    <property type="match status" value="1"/>
</dbReference>
<dbReference type="InterPro" id="IPR011042">
    <property type="entry name" value="6-blade_b-propeller_TolB-like"/>
</dbReference>
<dbReference type="PANTHER" id="PTHR10680:SF14">
    <property type="entry name" value="PEPTIDYL-GLYCINE ALPHA-AMIDATING MONOOXYGENASE"/>
    <property type="match status" value="1"/>
</dbReference>
<evidence type="ECO:0000313" key="5">
    <source>
        <dbReference type="EMBL" id="CAF0813836.1"/>
    </source>
</evidence>
<dbReference type="Pfam" id="PF01436">
    <property type="entry name" value="NHL"/>
    <property type="match status" value="1"/>
</dbReference>
<dbReference type="PANTHER" id="PTHR10680">
    <property type="entry name" value="PEPTIDYL-GLYCINE ALPHA-AMIDATING MONOOXYGENASE"/>
    <property type="match status" value="1"/>
</dbReference>
<dbReference type="PROSITE" id="PS51125">
    <property type="entry name" value="NHL"/>
    <property type="match status" value="1"/>
</dbReference>
<comment type="caution">
    <text evidence="5">The sequence shown here is derived from an EMBL/GenBank/DDBJ whole genome shotgun (WGS) entry which is preliminary data.</text>
</comment>
<sequence length="246" mass="27549">MQWKIGLNNGEIVAGGNEEDEDDIHQLLTPSDVIIDKYNNNSLIICDQDNRRVVRWFHQKEIDPQIIISGFMCIGLALDKDGSLYITIFDGVLRLNQGDKNGIIVAGGNGVGSDLNQLDNPTFILVDDNYSIYISDTPNHRIMKWEKDAKEGIIFASGNDTNTLERPLGLAMDHLGQIYIADLLNHRIIRWREGDKEGEIIIGGNGYGNLSTQLNTPQDLVFDKQGNLYVSDAANNRIQKFEVDFA</sequence>